<dbReference type="GO" id="GO:0003954">
    <property type="term" value="F:NADH dehydrogenase activity"/>
    <property type="evidence" value="ECO:0007669"/>
    <property type="project" value="TreeGrafter"/>
</dbReference>
<evidence type="ECO:0000256" key="12">
    <source>
        <dbReference type="SAM" id="Phobius"/>
    </source>
</evidence>
<dbReference type="GeneID" id="36275095"/>
<evidence type="ECO:0000256" key="7">
    <source>
        <dbReference type="ARBA" id="ARBA00022989"/>
    </source>
</evidence>
<dbReference type="HAMAP" id="MF_01350">
    <property type="entry name" value="NDH1_NuoH"/>
    <property type="match status" value="1"/>
</dbReference>
<protein>
    <recommendedName>
        <fullName evidence="4 11">NADH-ubiquinone oxidoreductase chain 1</fullName>
        <ecNumber evidence="11">7.1.1.2</ecNumber>
    </recommendedName>
</protein>
<evidence type="ECO:0000256" key="8">
    <source>
        <dbReference type="ARBA" id="ARBA00023075"/>
    </source>
</evidence>
<feature type="transmembrane region" description="Helical" evidence="12">
    <location>
        <begin position="230"/>
        <end position="254"/>
    </location>
</feature>
<accession>A0A343UA08</accession>
<dbReference type="PANTHER" id="PTHR11432:SF3">
    <property type="entry name" value="NADH-UBIQUINONE OXIDOREDUCTASE CHAIN 1"/>
    <property type="match status" value="1"/>
</dbReference>
<dbReference type="GO" id="GO:0009060">
    <property type="term" value="P:aerobic respiration"/>
    <property type="evidence" value="ECO:0007669"/>
    <property type="project" value="TreeGrafter"/>
</dbReference>
<evidence type="ECO:0000256" key="11">
    <source>
        <dbReference type="RuleBase" id="RU000473"/>
    </source>
</evidence>
<dbReference type="InterPro" id="IPR018086">
    <property type="entry name" value="NADH_UbQ_OxRdtase_su1_CS"/>
</dbReference>
<dbReference type="PANTHER" id="PTHR11432">
    <property type="entry name" value="NADH DEHYDROGENASE SUBUNIT 1"/>
    <property type="match status" value="1"/>
</dbReference>
<dbReference type="PROSITE" id="PS00667">
    <property type="entry name" value="COMPLEX1_ND1_1"/>
    <property type="match status" value="1"/>
</dbReference>
<dbReference type="EC" id="7.1.1.2" evidence="11"/>
<feature type="transmembrane region" description="Helical" evidence="12">
    <location>
        <begin position="260"/>
        <end position="280"/>
    </location>
</feature>
<feature type="transmembrane region" description="Helical" evidence="12">
    <location>
        <begin position="78"/>
        <end position="99"/>
    </location>
</feature>
<name>A0A343UA08_ATEIN</name>
<keyword evidence="8 11" id="KW-0830">Ubiquinone</keyword>
<evidence type="ECO:0000313" key="13">
    <source>
        <dbReference type="EMBL" id="AVA09743.1"/>
    </source>
</evidence>
<sequence>MMANYFVMAFIEIINYLVLIICVLVGVAFVTLLERKILGYIQIRKGPNKVGYLGLLQPFSDAVKLFTKEQTMPIVSNFLAYYLSPVFSLFISLVVWVSVPYEVGLISFNMSVLFFFCCLSMGVYSTMIAGWASNCKYSLLGSLRAVAQTISYEVSLALILLSFIVLVGGFSLELFTKYQSSLWFMVISVPLGLIWFSSCLAETNRTPFDFAEGESELVSGFNTEYSSGGFALIFMAEYASILFMSVLFTIIFLGSGPCTLSFYLKSVMIAFVFVWVRGTLPRLRYDKLMYLAWKSFLPVSINYLVFFMGLKMLCFVYVFMYN</sequence>
<dbReference type="AlphaFoldDB" id="A0A343UA08"/>
<dbReference type="EMBL" id="MG786939">
    <property type="protein sequence ID" value="AVA09743.1"/>
    <property type="molecule type" value="Genomic_DNA"/>
</dbReference>
<evidence type="ECO:0000256" key="6">
    <source>
        <dbReference type="ARBA" id="ARBA00022692"/>
    </source>
</evidence>
<keyword evidence="9 12" id="KW-0472">Membrane</keyword>
<organism evidence="13">
    <name type="scientific">Atergatis integerrimus</name>
    <name type="common">Red egg crab</name>
    <name type="synonym">Cancer integerrimus</name>
    <dbReference type="NCBI Taxonomy" id="903645"/>
    <lineage>
        <taxon>Eukaryota</taxon>
        <taxon>Metazoa</taxon>
        <taxon>Ecdysozoa</taxon>
        <taxon>Arthropoda</taxon>
        <taxon>Crustacea</taxon>
        <taxon>Multicrustacea</taxon>
        <taxon>Malacostraca</taxon>
        <taxon>Eumalacostraca</taxon>
        <taxon>Eucarida</taxon>
        <taxon>Decapoda</taxon>
        <taxon>Pleocyemata</taxon>
        <taxon>Brachyura</taxon>
        <taxon>Eubrachyura</taxon>
        <taxon>Xanthoidea</taxon>
        <taxon>Xanthidae</taxon>
        <taxon>Atergatis</taxon>
    </lineage>
</organism>
<keyword evidence="10" id="KW-0520">NAD</keyword>
<keyword evidence="6 10" id="KW-0812">Transmembrane</keyword>
<evidence type="ECO:0000256" key="2">
    <source>
        <dbReference type="ARBA" id="ARBA00004225"/>
    </source>
</evidence>
<feature type="transmembrane region" description="Helical" evidence="12">
    <location>
        <begin position="105"/>
        <end position="129"/>
    </location>
</feature>
<dbReference type="GO" id="GO:0008137">
    <property type="term" value="F:NADH dehydrogenase (ubiquinone) activity"/>
    <property type="evidence" value="ECO:0007669"/>
    <property type="project" value="UniProtKB-EC"/>
</dbReference>
<dbReference type="PROSITE" id="PS00668">
    <property type="entry name" value="COMPLEX1_ND1_2"/>
    <property type="match status" value="1"/>
</dbReference>
<comment type="subcellular location">
    <subcellularLocation>
        <location evidence="10">Mitochondrion inner membrane</location>
        <topology evidence="10">Multi-pass membrane protein</topology>
    </subcellularLocation>
    <subcellularLocation>
        <location evidence="2">Mitochondrion membrane</location>
        <topology evidence="2">Multi-pass membrane protein</topology>
    </subcellularLocation>
</comment>
<keyword evidence="5" id="KW-0813">Transport</keyword>
<keyword evidence="7 12" id="KW-1133">Transmembrane helix</keyword>
<geneLocation type="mitochondrion" evidence="13"/>
<feature type="transmembrane region" description="Helical" evidence="12">
    <location>
        <begin position="150"/>
        <end position="170"/>
    </location>
</feature>
<dbReference type="Pfam" id="PF00146">
    <property type="entry name" value="NADHdh"/>
    <property type="match status" value="1"/>
</dbReference>
<evidence type="ECO:0000256" key="10">
    <source>
        <dbReference type="RuleBase" id="RU000471"/>
    </source>
</evidence>
<reference evidence="13" key="1">
    <citation type="submission" date="2018-01" db="EMBL/GenBank/DDBJ databases">
        <title>The complete mitochondrial genome of Atergatis integerrimus (Decapoda: Brachyura: Xanthidae) and its phylogeny.</title>
        <authorList>
            <person name="Zhuofang X."/>
        </authorList>
    </citation>
    <scope>NUCLEOTIDE SEQUENCE</scope>
</reference>
<feature type="transmembrane region" description="Helical" evidence="12">
    <location>
        <begin position="301"/>
        <end position="320"/>
    </location>
</feature>
<evidence type="ECO:0000256" key="9">
    <source>
        <dbReference type="ARBA" id="ARBA00023136"/>
    </source>
</evidence>
<evidence type="ECO:0000256" key="3">
    <source>
        <dbReference type="ARBA" id="ARBA00010535"/>
    </source>
</evidence>
<dbReference type="GO" id="GO:0005743">
    <property type="term" value="C:mitochondrial inner membrane"/>
    <property type="evidence" value="ECO:0007669"/>
    <property type="project" value="UniProtKB-SubCell"/>
</dbReference>
<feature type="transmembrane region" description="Helical" evidence="12">
    <location>
        <begin position="6"/>
        <end position="33"/>
    </location>
</feature>
<comment type="similarity">
    <text evidence="3 10">Belongs to the complex I subunit 1 family.</text>
</comment>
<dbReference type="RefSeq" id="YP_009468684.1">
    <property type="nucleotide sequence ID" value="NC_037172.1"/>
</dbReference>
<dbReference type="InterPro" id="IPR001694">
    <property type="entry name" value="NADH_UbQ_OxRdtase_su1/FPO"/>
</dbReference>
<keyword evidence="11 13" id="KW-0496">Mitochondrion</keyword>
<comment type="function">
    <text evidence="1">Core subunit of the mitochondrial membrane respiratory chain NADH dehydrogenase (Complex I) that is believed to belong to the minimal assembly required for catalysis. Complex I functions in the transfer of electrons from NADH to the respiratory chain. The immediate electron acceptor for the enzyme is believed to be ubiquinone.</text>
</comment>
<evidence type="ECO:0000256" key="4">
    <source>
        <dbReference type="ARBA" id="ARBA00021009"/>
    </source>
</evidence>
<evidence type="ECO:0000256" key="1">
    <source>
        <dbReference type="ARBA" id="ARBA00003257"/>
    </source>
</evidence>
<comment type="catalytic activity">
    <reaction evidence="11">
        <text>a ubiquinone + NADH + 5 H(+)(in) = a ubiquinol + NAD(+) + 4 H(+)(out)</text>
        <dbReference type="Rhea" id="RHEA:29091"/>
        <dbReference type="Rhea" id="RHEA-COMP:9565"/>
        <dbReference type="Rhea" id="RHEA-COMP:9566"/>
        <dbReference type="ChEBI" id="CHEBI:15378"/>
        <dbReference type="ChEBI" id="CHEBI:16389"/>
        <dbReference type="ChEBI" id="CHEBI:17976"/>
        <dbReference type="ChEBI" id="CHEBI:57540"/>
        <dbReference type="ChEBI" id="CHEBI:57945"/>
        <dbReference type="EC" id="7.1.1.2"/>
    </reaction>
</comment>
<proteinExistence type="inferred from homology"/>
<evidence type="ECO:0000256" key="5">
    <source>
        <dbReference type="ARBA" id="ARBA00022448"/>
    </source>
</evidence>
<dbReference type="CTD" id="4535"/>
<gene>
    <name evidence="13" type="primary">ND1</name>
</gene>